<dbReference type="PANTHER" id="PTHR34207">
    <property type="entry name" value="PROTEIN BIC1"/>
    <property type="match status" value="1"/>
</dbReference>
<feature type="region of interest" description="Disordered" evidence="1">
    <location>
        <begin position="1"/>
        <end position="74"/>
    </location>
</feature>
<name>A0A3S3MW13_9MAGN</name>
<feature type="compositionally biased region" description="Basic and acidic residues" evidence="1">
    <location>
        <begin position="51"/>
        <end position="74"/>
    </location>
</feature>
<proteinExistence type="predicted"/>
<sequence length="136" mass="15118">MIRRKRRNCGRRNPVISSIPIESDGPGTAQLHHSSPVMGTSPAPDGNGLEVAKEAVSSEKLEEDGGREKLQRHRSDVAGQVWIPEIWGQEELMKDWVDCTAFDRSLVPSGIRSARDALVEECRRVNSGSLRIENRC</sequence>
<dbReference type="Proteomes" id="UP000283530">
    <property type="component" value="Unassembled WGS sequence"/>
</dbReference>
<dbReference type="AlphaFoldDB" id="A0A3S3MW13"/>
<protein>
    <submittedName>
        <fullName evidence="2">Protein BIC1</fullName>
    </submittedName>
</protein>
<dbReference type="InterPro" id="IPR040374">
    <property type="entry name" value="BIC"/>
</dbReference>
<accession>A0A3S3MW13</accession>
<evidence type="ECO:0000313" key="2">
    <source>
        <dbReference type="EMBL" id="RWR83536.1"/>
    </source>
</evidence>
<reference evidence="2 3" key="1">
    <citation type="journal article" date="2019" name="Nat. Plants">
        <title>Stout camphor tree genome fills gaps in understanding of flowering plant genome evolution.</title>
        <authorList>
            <person name="Chaw S.M."/>
            <person name="Liu Y.C."/>
            <person name="Wu Y.W."/>
            <person name="Wang H.Y."/>
            <person name="Lin C.I."/>
            <person name="Wu C.S."/>
            <person name="Ke H.M."/>
            <person name="Chang L.Y."/>
            <person name="Hsu C.Y."/>
            <person name="Yang H.T."/>
            <person name="Sudianto E."/>
            <person name="Hsu M.H."/>
            <person name="Wu K.P."/>
            <person name="Wang L.N."/>
            <person name="Leebens-Mack J.H."/>
            <person name="Tsai I.J."/>
        </authorList>
    </citation>
    <scope>NUCLEOTIDE SEQUENCE [LARGE SCALE GENOMIC DNA]</scope>
    <source>
        <strain evidence="3">cv. Chaw 1501</strain>
        <tissue evidence="2">Young leaves</tissue>
    </source>
</reference>
<keyword evidence="3" id="KW-1185">Reference proteome</keyword>
<dbReference type="GO" id="GO:0009785">
    <property type="term" value="P:blue light signaling pathway"/>
    <property type="evidence" value="ECO:0007669"/>
    <property type="project" value="InterPro"/>
</dbReference>
<evidence type="ECO:0000256" key="1">
    <source>
        <dbReference type="SAM" id="MobiDB-lite"/>
    </source>
</evidence>
<feature type="compositionally biased region" description="Basic residues" evidence="1">
    <location>
        <begin position="1"/>
        <end position="10"/>
    </location>
</feature>
<dbReference type="EMBL" id="QPKB01000004">
    <property type="protein sequence ID" value="RWR83536.1"/>
    <property type="molecule type" value="Genomic_DNA"/>
</dbReference>
<dbReference type="PANTHER" id="PTHR34207:SF2">
    <property type="entry name" value="PROTEIN BIC1"/>
    <property type="match status" value="1"/>
</dbReference>
<dbReference type="CDD" id="cd22645">
    <property type="entry name" value="BIC1_CID"/>
    <property type="match status" value="1"/>
</dbReference>
<evidence type="ECO:0000313" key="3">
    <source>
        <dbReference type="Proteomes" id="UP000283530"/>
    </source>
</evidence>
<gene>
    <name evidence="2" type="ORF">CKAN_01229400</name>
</gene>
<comment type="caution">
    <text evidence="2">The sequence shown here is derived from an EMBL/GenBank/DDBJ whole genome shotgun (WGS) entry which is preliminary data.</text>
</comment>
<organism evidence="2 3">
    <name type="scientific">Cinnamomum micranthum f. kanehirae</name>
    <dbReference type="NCBI Taxonomy" id="337451"/>
    <lineage>
        <taxon>Eukaryota</taxon>
        <taxon>Viridiplantae</taxon>
        <taxon>Streptophyta</taxon>
        <taxon>Embryophyta</taxon>
        <taxon>Tracheophyta</taxon>
        <taxon>Spermatophyta</taxon>
        <taxon>Magnoliopsida</taxon>
        <taxon>Magnoliidae</taxon>
        <taxon>Laurales</taxon>
        <taxon>Lauraceae</taxon>
        <taxon>Cinnamomum</taxon>
    </lineage>
</organism>
<dbReference type="OrthoDB" id="672067at2759"/>